<dbReference type="SUPFAM" id="SSF48230">
    <property type="entry name" value="Chondroitin AC/alginate lyase"/>
    <property type="match status" value="1"/>
</dbReference>
<evidence type="ECO:0000256" key="5">
    <source>
        <dbReference type="SAM" id="MobiDB-lite"/>
    </source>
</evidence>
<dbReference type="Pfam" id="PF07940">
    <property type="entry name" value="Hepar_II_III_C"/>
    <property type="match status" value="1"/>
</dbReference>
<evidence type="ECO:0000259" key="7">
    <source>
        <dbReference type="Pfam" id="PF16889"/>
    </source>
</evidence>
<accession>A0ABV4U428</accession>
<reference evidence="8 9" key="1">
    <citation type="submission" date="2024-08" db="EMBL/GenBank/DDBJ databases">
        <title>Whole-genome sequencing of halo(alkali)philic microorganisms from hypersaline lakes.</title>
        <authorList>
            <person name="Sorokin D.Y."/>
            <person name="Merkel A.Y."/>
            <person name="Messina E."/>
            <person name="Yakimov M."/>
        </authorList>
    </citation>
    <scope>NUCLEOTIDE SEQUENCE [LARGE SCALE GENOMIC DNA]</scope>
    <source>
        <strain evidence="8 9">AB-hyl4</strain>
    </source>
</reference>
<dbReference type="InterPro" id="IPR008929">
    <property type="entry name" value="Chondroitin_lyas"/>
</dbReference>
<comment type="caution">
    <text evidence="8">The sequence shown here is derived from an EMBL/GenBank/DDBJ whole genome shotgun (WGS) entry which is preliminary data.</text>
</comment>
<dbReference type="InterPro" id="IPR012480">
    <property type="entry name" value="Hepar_II_III_C"/>
</dbReference>
<dbReference type="Gene3D" id="2.70.98.70">
    <property type="match status" value="1"/>
</dbReference>
<evidence type="ECO:0000259" key="6">
    <source>
        <dbReference type="Pfam" id="PF07940"/>
    </source>
</evidence>
<feature type="domain" description="Heparin-sulfate lyase N-terminal" evidence="7">
    <location>
        <begin position="89"/>
        <end position="326"/>
    </location>
</feature>
<evidence type="ECO:0000256" key="1">
    <source>
        <dbReference type="ARBA" id="ARBA00004418"/>
    </source>
</evidence>
<evidence type="ECO:0000313" key="8">
    <source>
        <dbReference type="EMBL" id="MFA9478281.1"/>
    </source>
</evidence>
<proteinExistence type="predicted"/>
<feature type="region of interest" description="Disordered" evidence="5">
    <location>
        <begin position="1"/>
        <end position="20"/>
    </location>
</feature>
<dbReference type="InterPro" id="IPR031680">
    <property type="entry name" value="Hepar_II_III_N"/>
</dbReference>
<dbReference type="EMBL" id="JBGUBD010000004">
    <property type="protein sequence ID" value="MFA9478281.1"/>
    <property type="molecule type" value="Genomic_DNA"/>
</dbReference>
<keyword evidence="3" id="KW-0574">Periplasm</keyword>
<dbReference type="Proteomes" id="UP001575105">
    <property type="component" value="Unassembled WGS sequence"/>
</dbReference>
<dbReference type="Pfam" id="PF16889">
    <property type="entry name" value="Hepar_II_III_N"/>
    <property type="match status" value="1"/>
</dbReference>
<name>A0ABV4U428_9BACT</name>
<evidence type="ECO:0000256" key="4">
    <source>
        <dbReference type="ARBA" id="ARBA00023239"/>
    </source>
</evidence>
<comment type="subcellular location">
    <subcellularLocation>
        <location evidence="1">Periplasm</location>
    </subcellularLocation>
</comment>
<dbReference type="Gene3D" id="1.50.10.100">
    <property type="entry name" value="Chondroitin AC/alginate lyase"/>
    <property type="match status" value="1"/>
</dbReference>
<evidence type="ECO:0000256" key="2">
    <source>
        <dbReference type="ARBA" id="ARBA00022729"/>
    </source>
</evidence>
<dbReference type="RefSeq" id="WP_425345204.1">
    <property type="nucleotide sequence ID" value="NZ_JBGUBD010000004.1"/>
</dbReference>
<dbReference type="PANTHER" id="PTHR39210:SF1">
    <property type="entry name" value="HEPARIN-SULFATE LYASE"/>
    <property type="match status" value="1"/>
</dbReference>
<gene>
    <name evidence="8" type="ORF">ACERK3_08230</name>
</gene>
<keyword evidence="9" id="KW-1185">Reference proteome</keyword>
<evidence type="ECO:0000313" key="9">
    <source>
        <dbReference type="Proteomes" id="UP001575105"/>
    </source>
</evidence>
<organism evidence="8 9">
    <name type="scientific">Natronomicrosphaera hydrolytica</name>
    <dbReference type="NCBI Taxonomy" id="3242702"/>
    <lineage>
        <taxon>Bacteria</taxon>
        <taxon>Pseudomonadati</taxon>
        <taxon>Planctomycetota</taxon>
        <taxon>Phycisphaerae</taxon>
        <taxon>Phycisphaerales</taxon>
        <taxon>Phycisphaeraceae</taxon>
        <taxon>Natronomicrosphaera</taxon>
    </lineage>
</organism>
<keyword evidence="2" id="KW-0732">Signal</keyword>
<keyword evidence="4" id="KW-0456">Lyase</keyword>
<dbReference type="PANTHER" id="PTHR39210">
    <property type="entry name" value="HEPARIN-SULFATE LYASE"/>
    <property type="match status" value="1"/>
</dbReference>
<protein>
    <submittedName>
        <fullName evidence="8">Heparinase II/III family protein</fullName>
    </submittedName>
</protein>
<sequence length="677" mass="77509">MPDSTTGPAQRAGPGPTPARALRRAAPRLLDAIKRAFRADEKIDIGSEQMTPGQFAARQKKKPLLTYEAFASTDRWSADTQENANEVIELGWQLKTLPRLKLQPPIAWDEICGDHRSLAFHLHSWDALSPVLATYHHTEDFRYLRYALDVALDWANQYRSPKSDTGFAWYDMAIGMRAYRLAYIVDAACRQKRVDRAEIATLMQCVVLHMQALADDDNFAAHSNHGFYLAAGQLAMARRLAVLPGMETQKQQAYERMHALIKTQFTDEGVHREHSPDYHRMVHDTFHGLVRSGLLAEPTFQAIESRIQKALAWFILPNGAIAMFGDTPHHVMNRKRDLYSHIDNPALRFVYSGGNEGQPPQDTTRVFREAGYAVIRDRWPTNADDFTDCSYLAQTCCFHSRVHKHADDLSFIWYDHNQELLVDAGRFGYRDPSPKDSSLRAEGFYYAHPSRVYIETTRAHNAVEIDRKSYPRRDVTPYGSALRRAGQTDAVHYIESSVEHFKNLQHTRVLYYRPRLWLVVYDVLWDVKRKPHDFHQRFHFAPELTVQAEGEHPRIPLNDSPLQLHMRPLLPAEPLAFVHGQEAPELLGWISRIDDEITPCWTGGYAIDNAPHAEFATLFSFGQQPPCEEQSQSPSEHRLDLQWQQDGQRHQLNLPRLRGVQAEPGQPLDLAYKTAST</sequence>
<feature type="domain" description="Heparinase II/III-like C-terminal" evidence="6">
    <location>
        <begin position="365"/>
        <end position="549"/>
    </location>
</feature>
<evidence type="ECO:0000256" key="3">
    <source>
        <dbReference type="ARBA" id="ARBA00022764"/>
    </source>
</evidence>